<name>A0A9D1MV81_9FIRM</name>
<gene>
    <name evidence="2" type="ORF">IAD23_07315</name>
</gene>
<proteinExistence type="predicted"/>
<organism evidence="2 3">
    <name type="scientific">Candidatus Scybalenecus merdavium</name>
    <dbReference type="NCBI Taxonomy" id="2840939"/>
    <lineage>
        <taxon>Bacteria</taxon>
        <taxon>Bacillati</taxon>
        <taxon>Bacillota</taxon>
        <taxon>Clostridia</taxon>
        <taxon>Eubacteriales</taxon>
        <taxon>Oscillospiraceae</taxon>
        <taxon>Oscillospiraceae incertae sedis</taxon>
        <taxon>Candidatus Scybalenecus</taxon>
    </lineage>
</organism>
<keyword evidence="1" id="KW-0472">Membrane</keyword>
<dbReference type="Proteomes" id="UP000824125">
    <property type="component" value="Unassembled WGS sequence"/>
</dbReference>
<reference evidence="2" key="1">
    <citation type="submission" date="2020-10" db="EMBL/GenBank/DDBJ databases">
        <authorList>
            <person name="Gilroy R."/>
        </authorList>
    </citation>
    <scope>NUCLEOTIDE SEQUENCE</scope>
    <source>
        <strain evidence="2">CHK176-6737</strain>
    </source>
</reference>
<accession>A0A9D1MV81</accession>
<reference evidence="2" key="2">
    <citation type="journal article" date="2021" name="PeerJ">
        <title>Extensive microbial diversity within the chicken gut microbiome revealed by metagenomics and culture.</title>
        <authorList>
            <person name="Gilroy R."/>
            <person name="Ravi A."/>
            <person name="Getino M."/>
            <person name="Pursley I."/>
            <person name="Horton D.L."/>
            <person name="Alikhan N.F."/>
            <person name="Baker D."/>
            <person name="Gharbi K."/>
            <person name="Hall N."/>
            <person name="Watson M."/>
            <person name="Adriaenssens E.M."/>
            <person name="Foster-Nyarko E."/>
            <person name="Jarju S."/>
            <person name="Secka A."/>
            <person name="Antonio M."/>
            <person name="Oren A."/>
            <person name="Chaudhuri R.R."/>
            <person name="La Ragione R."/>
            <person name="Hildebrand F."/>
            <person name="Pallen M.J."/>
        </authorList>
    </citation>
    <scope>NUCLEOTIDE SEQUENCE</scope>
    <source>
        <strain evidence="2">CHK176-6737</strain>
    </source>
</reference>
<feature type="transmembrane region" description="Helical" evidence="1">
    <location>
        <begin position="21"/>
        <end position="47"/>
    </location>
</feature>
<protein>
    <submittedName>
        <fullName evidence="2">GtrA family protein</fullName>
    </submittedName>
</protein>
<feature type="transmembrane region" description="Helical" evidence="1">
    <location>
        <begin position="98"/>
        <end position="119"/>
    </location>
</feature>
<sequence length="193" mass="21457">MAEKKNFLATFEKKHKELYKFVMWFIFGGLSSVVELIVHVILINFVLNGLADDPVPGVFAVFGNDMCTMLSYFISTSIGYAIAFVLNRKVAFKADANVALSTFLYVLMVIFTIAMNSFVVGPFCEDTVTAFFAGHDLDFLGTIASKVIGMVVPSLWTYPCNRFIIHRKKKATLEAEKAAEAAEKAHENSETTK</sequence>
<keyword evidence="1" id="KW-1133">Transmembrane helix</keyword>
<evidence type="ECO:0000313" key="3">
    <source>
        <dbReference type="Proteomes" id="UP000824125"/>
    </source>
</evidence>
<evidence type="ECO:0000313" key="2">
    <source>
        <dbReference type="EMBL" id="HIU69746.1"/>
    </source>
</evidence>
<feature type="transmembrane region" description="Helical" evidence="1">
    <location>
        <begin position="139"/>
        <end position="158"/>
    </location>
</feature>
<dbReference type="EMBL" id="DVNM01000042">
    <property type="protein sequence ID" value="HIU69746.1"/>
    <property type="molecule type" value="Genomic_DNA"/>
</dbReference>
<evidence type="ECO:0000256" key="1">
    <source>
        <dbReference type="SAM" id="Phobius"/>
    </source>
</evidence>
<dbReference type="AlphaFoldDB" id="A0A9D1MV81"/>
<feature type="transmembrane region" description="Helical" evidence="1">
    <location>
        <begin position="59"/>
        <end position="86"/>
    </location>
</feature>
<comment type="caution">
    <text evidence="2">The sequence shown here is derived from an EMBL/GenBank/DDBJ whole genome shotgun (WGS) entry which is preliminary data.</text>
</comment>
<keyword evidence="1" id="KW-0812">Transmembrane</keyword>